<feature type="transmembrane region" description="Helical" evidence="7">
    <location>
        <begin position="311"/>
        <end position="329"/>
    </location>
</feature>
<feature type="transmembrane region" description="Helical" evidence="7">
    <location>
        <begin position="93"/>
        <end position="113"/>
    </location>
</feature>
<dbReference type="Pfam" id="PF00005">
    <property type="entry name" value="ABC_tran"/>
    <property type="match status" value="1"/>
</dbReference>
<dbReference type="PANTHER" id="PTHR24221:SF632">
    <property type="entry name" value="ATP-DEPENDENT LIPID A-CORE FLIPPASE"/>
    <property type="match status" value="1"/>
</dbReference>
<evidence type="ECO:0000256" key="5">
    <source>
        <dbReference type="ARBA" id="ARBA00022989"/>
    </source>
</evidence>
<dbReference type="InterPro" id="IPR003439">
    <property type="entry name" value="ABC_transporter-like_ATP-bd"/>
</dbReference>
<dbReference type="PROSITE" id="PS00211">
    <property type="entry name" value="ABC_TRANSPORTER_1"/>
    <property type="match status" value="1"/>
</dbReference>
<comment type="subcellular location">
    <subcellularLocation>
        <location evidence="1">Cell membrane</location>
        <topology evidence="1">Multi-pass membrane protein</topology>
    </subcellularLocation>
</comment>
<dbReference type="RefSeq" id="WP_161765541.1">
    <property type="nucleotide sequence ID" value="NZ_JAAATW010000001.1"/>
</dbReference>
<dbReference type="InterPro" id="IPR011527">
    <property type="entry name" value="ABC1_TM_dom"/>
</dbReference>
<name>A0ABW9Y2C3_9RHOB</name>
<evidence type="ECO:0000313" key="11">
    <source>
        <dbReference type="Proteomes" id="UP001517376"/>
    </source>
</evidence>
<dbReference type="InterPro" id="IPR039421">
    <property type="entry name" value="Type_1_exporter"/>
</dbReference>
<feature type="transmembrane region" description="Helical" evidence="7">
    <location>
        <begin position="40"/>
        <end position="65"/>
    </location>
</feature>
<gene>
    <name evidence="10" type="ORF">GU920_03345</name>
</gene>
<dbReference type="InterPro" id="IPR017871">
    <property type="entry name" value="ABC_transporter-like_CS"/>
</dbReference>
<evidence type="ECO:0000256" key="3">
    <source>
        <dbReference type="ARBA" id="ARBA00022741"/>
    </source>
</evidence>
<sequence>MARPLPNDHSPLGPEGLEFPVIDVFRKVFLLLDDRERRRFWLLTCVMIVVALVEVVGVSSVLVLLNVLADPASVDNNRALSMLRDFLGLEDRFSFTVALSAIVMLVVVGGMLVKAAGTYAMLRFSTMRGFAISTRLLGAYLRQPYGWFLDRNSSEIGKNVLSEVDATISRVVTPILRITANVFLVLAIIAFLMVVDPLVTLLAATMLGGSYATIYLRLRNRLRRAGEDMMQALAGRYRVAQEATGGIKDVKLLGLEDSYTDAYRTVAYSSARQMVNVAIMSELPRFLLEAITFGALLSLVLVLLVRSDGDIASIVPMLGVFAFSVMRLLPSLQQIYHGLASIRGGAAVLDAIVADYQAAPITAPARMSDVNAMPLDKALDLSDVVFRYAQADRPSLNGVNLTIPARTTIGLVGGTGAGKTTLVDVILGLLAPASGEMRADGTPITPENLRSWQKSLGYVPQQIFLTDDTVAANIAFGVPKEAIDHAALERAARAAALHDFVTNELPQGYDTVVGERGIRLSGGQRQRIGIARALYRAPSLLIMDEATSALDNITERVVMEAVQNIRADTTIILIAHRLTTVKDCDRIFLMEKGRIAASGTYDELVSGNATFRAMAVG</sequence>
<protein>
    <submittedName>
        <fullName evidence="10">ATP-binding cassette domain-containing protein</fullName>
    </submittedName>
</protein>
<evidence type="ECO:0000259" key="8">
    <source>
        <dbReference type="PROSITE" id="PS50893"/>
    </source>
</evidence>
<keyword evidence="2 7" id="KW-0812">Transmembrane</keyword>
<dbReference type="SUPFAM" id="SSF52540">
    <property type="entry name" value="P-loop containing nucleoside triphosphate hydrolases"/>
    <property type="match status" value="1"/>
</dbReference>
<keyword evidence="11" id="KW-1185">Reference proteome</keyword>
<proteinExistence type="predicted"/>
<feature type="transmembrane region" description="Helical" evidence="7">
    <location>
        <begin position="175"/>
        <end position="195"/>
    </location>
</feature>
<keyword evidence="3" id="KW-0547">Nucleotide-binding</keyword>
<dbReference type="Gene3D" id="1.20.1560.10">
    <property type="entry name" value="ABC transporter type 1, transmembrane domain"/>
    <property type="match status" value="1"/>
</dbReference>
<dbReference type="PANTHER" id="PTHR24221">
    <property type="entry name" value="ATP-BINDING CASSETTE SUB-FAMILY B"/>
    <property type="match status" value="1"/>
</dbReference>
<evidence type="ECO:0000256" key="6">
    <source>
        <dbReference type="ARBA" id="ARBA00023136"/>
    </source>
</evidence>
<evidence type="ECO:0000256" key="7">
    <source>
        <dbReference type="SAM" id="Phobius"/>
    </source>
</evidence>
<keyword evidence="4 10" id="KW-0067">ATP-binding</keyword>
<dbReference type="InterPro" id="IPR003593">
    <property type="entry name" value="AAA+_ATPase"/>
</dbReference>
<dbReference type="Gene3D" id="3.40.50.300">
    <property type="entry name" value="P-loop containing nucleotide triphosphate hydrolases"/>
    <property type="match status" value="1"/>
</dbReference>
<dbReference type="GO" id="GO:0005524">
    <property type="term" value="F:ATP binding"/>
    <property type="evidence" value="ECO:0007669"/>
    <property type="project" value="UniProtKB-KW"/>
</dbReference>
<evidence type="ECO:0000256" key="1">
    <source>
        <dbReference type="ARBA" id="ARBA00004651"/>
    </source>
</evidence>
<keyword evidence="5 7" id="KW-1133">Transmembrane helix</keyword>
<accession>A0ABW9Y2C3</accession>
<evidence type="ECO:0000256" key="2">
    <source>
        <dbReference type="ARBA" id="ARBA00022692"/>
    </source>
</evidence>
<comment type="caution">
    <text evidence="10">The sequence shown here is derived from an EMBL/GenBank/DDBJ whole genome shotgun (WGS) entry which is preliminary data.</text>
</comment>
<dbReference type="EMBL" id="JAAATW010000001">
    <property type="protein sequence ID" value="NBE06552.1"/>
    <property type="molecule type" value="Genomic_DNA"/>
</dbReference>
<organism evidence="10 11">
    <name type="scientific">Paragemmobacter ruber</name>
    <dbReference type="NCBI Taxonomy" id="1985673"/>
    <lineage>
        <taxon>Bacteria</taxon>
        <taxon>Pseudomonadati</taxon>
        <taxon>Pseudomonadota</taxon>
        <taxon>Alphaproteobacteria</taxon>
        <taxon>Rhodobacterales</taxon>
        <taxon>Paracoccaceae</taxon>
        <taxon>Paragemmobacter</taxon>
    </lineage>
</organism>
<dbReference type="Pfam" id="PF00664">
    <property type="entry name" value="ABC_membrane"/>
    <property type="match status" value="1"/>
</dbReference>
<evidence type="ECO:0000313" key="10">
    <source>
        <dbReference type="EMBL" id="NBE06552.1"/>
    </source>
</evidence>
<dbReference type="PROSITE" id="PS50929">
    <property type="entry name" value="ABC_TM1F"/>
    <property type="match status" value="1"/>
</dbReference>
<keyword evidence="6 7" id="KW-0472">Membrane</keyword>
<reference evidence="11" key="1">
    <citation type="submission" date="2020-01" db="EMBL/GenBank/DDBJ databases">
        <title>Sphingomonas sp. strain CSW-10.</title>
        <authorList>
            <person name="Chen W.-M."/>
        </authorList>
    </citation>
    <scope>NUCLEOTIDE SEQUENCE [LARGE SCALE GENOMIC DNA]</scope>
    <source>
        <strain evidence="11">CCP-1</strain>
    </source>
</reference>
<dbReference type="SMART" id="SM00382">
    <property type="entry name" value="AAA"/>
    <property type="match status" value="1"/>
</dbReference>
<dbReference type="InterPro" id="IPR036640">
    <property type="entry name" value="ABC1_TM_sf"/>
</dbReference>
<feature type="transmembrane region" description="Helical" evidence="7">
    <location>
        <begin position="286"/>
        <end position="305"/>
    </location>
</feature>
<feature type="domain" description="ABC transmembrane type-1" evidence="9">
    <location>
        <begin position="41"/>
        <end position="344"/>
    </location>
</feature>
<dbReference type="InterPro" id="IPR027417">
    <property type="entry name" value="P-loop_NTPase"/>
</dbReference>
<dbReference type="SUPFAM" id="SSF90123">
    <property type="entry name" value="ABC transporter transmembrane region"/>
    <property type="match status" value="1"/>
</dbReference>
<dbReference type="PROSITE" id="PS50893">
    <property type="entry name" value="ABC_TRANSPORTER_2"/>
    <property type="match status" value="1"/>
</dbReference>
<evidence type="ECO:0000259" key="9">
    <source>
        <dbReference type="PROSITE" id="PS50929"/>
    </source>
</evidence>
<dbReference type="Proteomes" id="UP001517376">
    <property type="component" value="Unassembled WGS sequence"/>
</dbReference>
<evidence type="ECO:0000256" key="4">
    <source>
        <dbReference type="ARBA" id="ARBA00022840"/>
    </source>
</evidence>
<feature type="domain" description="ABC transporter" evidence="8">
    <location>
        <begin position="379"/>
        <end position="617"/>
    </location>
</feature>